<evidence type="ECO:0000256" key="1">
    <source>
        <dbReference type="SAM" id="MobiDB-lite"/>
    </source>
</evidence>
<evidence type="ECO:0000313" key="2">
    <source>
        <dbReference type="EMBL" id="CUE83523.1"/>
    </source>
</evidence>
<organism evidence="2 3">
    <name type="scientific">Bodo saltans</name>
    <name type="common">Flagellated protozoan</name>
    <dbReference type="NCBI Taxonomy" id="75058"/>
    <lineage>
        <taxon>Eukaryota</taxon>
        <taxon>Discoba</taxon>
        <taxon>Euglenozoa</taxon>
        <taxon>Kinetoplastea</taxon>
        <taxon>Metakinetoplastina</taxon>
        <taxon>Eubodonida</taxon>
        <taxon>Bodonidae</taxon>
        <taxon>Bodo</taxon>
    </lineage>
</organism>
<dbReference type="Proteomes" id="UP000051952">
    <property type="component" value="Unassembled WGS sequence"/>
</dbReference>
<gene>
    <name evidence="2" type="ORF">BSAL_56725</name>
</gene>
<protein>
    <submittedName>
        <fullName evidence="2">Uncharacterized protein</fullName>
    </submittedName>
</protein>
<dbReference type="OrthoDB" id="239465at2759"/>
<keyword evidence="3" id="KW-1185">Reference proteome</keyword>
<dbReference type="OMA" id="FRYESMA"/>
<sequence>MTEVVVAGTKADAASSTLKSAPSSSSTSTFFTRSRKPAPPLDDAAVAEGALVPRSSQDAGLVSGTDNAPVLDDGAESFARSQVNSFQNQLHVKIDWIAAIAAYGFGSAMHVHGQSTGLCTLSMWLAGNAFIMNSQYRGVYGPTSDAFRYESMASWIWMLASFQQFRQTKVLKYAGFSSWTGFGCVAYFSTRHLTNMVTMPAAA</sequence>
<evidence type="ECO:0000313" key="3">
    <source>
        <dbReference type="Proteomes" id="UP000051952"/>
    </source>
</evidence>
<dbReference type="EMBL" id="CYKH01000202">
    <property type="protein sequence ID" value="CUE83523.1"/>
    <property type="molecule type" value="Genomic_DNA"/>
</dbReference>
<accession>A0A0S4IU20</accession>
<reference evidence="3" key="1">
    <citation type="submission" date="2015-09" db="EMBL/GenBank/DDBJ databases">
        <authorList>
            <consortium name="Pathogen Informatics"/>
        </authorList>
    </citation>
    <scope>NUCLEOTIDE SEQUENCE [LARGE SCALE GENOMIC DNA]</scope>
    <source>
        <strain evidence="3">Lake Konstanz</strain>
    </source>
</reference>
<feature type="compositionally biased region" description="Low complexity" evidence="1">
    <location>
        <begin position="14"/>
        <end position="32"/>
    </location>
</feature>
<name>A0A0S4IU20_BODSA</name>
<dbReference type="AlphaFoldDB" id="A0A0S4IU20"/>
<dbReference type="VEuPathDB" id="TriTrypDB:BSAL_56725"/>
<proteinExistence type="predicted"/>
<feature type="region of interest" description="Disordered" evidence="1">
    <location>
        <begin position="13"/>
        <end position="40"/>
    </location>
</feature>